<organism evidence="4">
    <name type="scientific">Soboliphyme baturini</name>
    <dbReference type="NCBI Taxonomy" id="241478"/>
    <lineage>
        <taxon>Eukaryota</taxon>
        <taxon>Metazoa</taxon>
        <taxon>Ecdysozoa</taxon>
        <taxon>Nematoda</taxon>
        <taxon>Enoplea</taxon>
        <taxon>Dorylaimia</taxon>
        <taxon>Dioctophymatida</taxon>
        <taxon>Dioctophymatoidea</taxon>
        <taxon>Soboliphymatidae</taxon>
        <taxon>Soboliphyme</taxon>
    </lineage>
</organism>
<gene>
    <name evidence="2" type="ORF">SBAD_LOCUS503</name>
</gene>
<evidence type="ECO:0000313" key="4">
    <source>
        <dbReference type="WBParaSite" id="SBAD_0000052501-mRNA-1"/>
    </source>
</evidence>
<dbReference type="WBParaSite" id="SBAD_0000052501-mRNA-1">
    <property type="protein sequence ID" value="SBAD_0000052501-mRNA-1"/>
    <property type="gene ID" value="SBAD_0000052501"/>
</dbReference>
<evidence type="ECO:0000256" key="1">
    <source>
        <dbReference type="SAM" id="MobiDB-lite"/>
    </source>
</evidence>
<name>A0A183IA59_9BILA</name>
<evidence type="ECO:0000313" key="3">
    <source>
        <dbReference type="Proteomes" id="UP000270296"/>
    </source>
</evidence>
<feature type="compositionally biased region" description="Basic and acidic residues" evidence="1">
    <location>
        <begin position="29"/>
        <end position="43"/>
    </location>
</feature>
<feature type="region of interest" description="Disordered" evidence="1">
    <location>
        <begin position="112"/>
        <end position="133"/>
    </location>
</feature>
<reference evidence="2 3" key="2">
    <citation type="submission" date="2018-11" db="EMBL/GenBank/DDBJ databases">
        <authorList>
            <consortium name="Pathogen Informatics"/>
        </authorList>
    </citation>
    <scope>NUCLEOTIDE SEQUENCE [LARGE SCALE GENOMIC DNA]</scope>
</reference>
<dbReference type="Proteomes" id="UP000270296">
    <property type="component" value="Unassembled WGS sequence"/>
</dbReference>
<dbReference type="AlphaFoldDB" id="A0A183IA59"/>
<feature type="compositionally biased region" description="Pro residues" evidence="1">
    <location>
        <begin position="67"/>
        <end position="77"/>
    </location>
</feature>
<feature type="region of interest" description="Disordered" evidence="1">
    <location>
        <begin position="395"/>
        <end position="414"/>
    </location>
</feature>
<evidence type="ECO:0000313" key="2">
    <source>
        <dbReference type="EMBL" id="VDO84301.1"/>
    </source>
</evidence>
<accession>A0A183IA59</accession>
<feature type="region of interest" description="Disordered" evidence="1">
    <location>
        <begin position="472"/>
        <end position="496"/>
    </location>
</feature>
<sequence length="511" mass="52119">MCAGTLWASHPDFFLTGRPRDLASGVHTRSEVADRLPAHDGARRQALSRQRRAPSAPALAAQDAAGPLPPSSTPPASPRLVRGEKALPGARCCSELRAPWARSASAPLCGTTLAPRTAPSRRTGWRGPHGSPGWGGGWGEALGGCVSLRQRPTEGFLALGEAAAEWASSGVLPHAAEAFAPCAVLLGVRTASLITAPSVACGATALPPTCSAVALAAAFHPLPRPPRPAPQPRLGQALPSLGAPRRVPPSCPLCGSRPGASVRLAEEGLLSAGLPRSETGVGASVGPAVTVAAGAGFDALDVLPPEGRAPPSGGRTNRPARARLSSRESGLPAKGSSASGLFPGGKALGLPRERSPGSALRRHALAWSDVCGGTGRASPADFFLTERPRDLTELGRSVRTHSEQRPDPQPGRCPVRKRAASALVHASLFADAAARGTLCPENGAALSSGPAGSIGFASPWVQGLCLPETRRRTGGAGGTHLSPGWRPEPPGRRGGARGVYVRQRLTGGLLA</sequence>
<feature type="region of interest" description="Disordered" evidence="1">
    <location>
        <begin position="302"/>
        <end position="355"/>
    </location>
</feature>
<feature type="region of interest" description="Disordered" evidence="1">
    <location>
        <begin position="29"/>
        <end position="82"/>
    </location>
</feature>
<dbReference type="EMBL" id="UZAM01001423">
    <property type="protein sequence ID" value="VDO84301.1"/>
    <property type="molecule type" value="Genomic_DNA"/>
</dbReference>
<protein>
    <submittedName>
        <fullName evidence="4">Collagen alpha-1(I) chain-like</fullName>
    </submittedName>
</protein>
<reference evidence="4" key="1">
    <citation type="submission" date="2016-06" db="UniProtKB">
        <authorList>
            <consortium name="WormBaseParasite"/>
        </authorList>
    </citation>
    <scope>IDENTIFICATION</scope>
</reference>
<feature type="compositionally biased region" description="Low complexity" evidence="1">
    <location>
        <begin position="44"/>
        <end position="66"/>
    </location>
</feature>
<keyword evidence="3" id="KW-1185">Reference proteome</keyword>
<proteinExistence type="predicted"/>